<evidence type="ECO:0000256" key="6">
    <source>
        <dbReference type="ARBA" id="ARBA00023146"/>
    </source>
</evidence>
<dbReference type="PROSITE" id="PS00178">
    <property type="entry name" value="AA_TRNA_LIGASE_I"/>
    <property type="match status" value="1"/>
</dbReference>
<evidence type="ECO:0000256" key="1">
    <source>
        <dbReference type="ARBA" id="ARBA00007894"/>
    </source>
</evidence>
<dbReference type="SUPFAM" id="SSF48163">
    <property type="entry name" value="An anticodon-binding domain of class I aminoacyl-tRNA synthetases"/>
    <property type="match status" value="1"/>
</dbReference>
<dbReference type="Pfam" id="PF19269">
    <property type="entry name" value="Anticodon_2"/>
    <property type="match status" value="1"/>
</dbReference>
<keyword evidence="5" id="KW-0648">Protein biosynthesis</keyword>
<evidence type="ECO:0000256" key="5">
    <source>
        <dbReference type="ARBA" id="ARBA00022917"/>
    </source>
</evidence>
<reference evidence="10" key="1">
    <citation type="submission" date="2018-10" db="EMBL/GenBank/DDBJ databases">
        <authorList>
            <person name="Gruber-Vodicka H."/>
            <person name="Jaeckle O."/>
        </authorList>
    </citation>
    <scope>NUCLEOTIDE SEQUENCE</scope>
</reference>
<keyword evidence="6" id="KW-0030">Aminoacyl-tRNA synthetase</keyword>
<dbReference type="InterPro" id="IPR020058">
    <property type="entry name" value="Glu/Gln-tRNA-synth_Ib_cat-dom"/>
</dbReference>
<keyword evidence="2 10" id="KW-0436">Ligase</keyword>
<evidence type="ECO:0000256" key="4">
    <source>
        <dbReference type="ARBA" id="ARBA00022840"/>
    </source>
</evidence>
<dbReference type="Gene3D" id="1.10.10.350">
    <property type="match status" value="1"/>
</dbReference>
<dbReference type="GO" id="GO:0004818">
    <property type="term" value="F:glutamate-tRNA ligase activity"/>
    <property type="evidence" value="ECO:0007669"/>
    <property type="project" value="TreeGrafter"/>
</dbReference>
<evidence type="ECO:0000313" key="10">
    <source>
        <dbReference type="EMBL" id="VBB69252.1"/>
    </source>
</evidence>
<dbReference type="InterPro" id="IPR014729">
    <property type="entry name" value="Rossmann-like_a/b/a_fold"/>
</dbReference>
<name>A0A484HBS3_9ZZZZ</name>
<dbReference type="PRINTS" id="PR00987">
    <property type="entry name" value="TRNASYNTHGLU"/>
</dbReference>
<dbReference type="SUPFAM" id="SSF52374">
    <property type="entry name" value="Nucleotidylyl transferase"/>
    <property type="match status" value="1"/>
</dbReference>
<dbReference type="InterPro" id="IPR049940">
    <property type="entry name" value="GluQ/Sye"/>
</dbReference>
<gene>
    <name evidence="10" type="ORF">RIEGSTA812A_PEG_725</name>
</gene>
<organism evidence="10">
    <name type="scientific">invertebrate metagenome</name>
    <dbReference type="NCBI Taxonomy" id="1711999"/>
    <lineage>
        <taxon>unclassified sequences</taxon>
        <taxon>metagenomes</taxon>
        <taxon>organismal metagenomes</taxon>
    </lineage>
</organism>
<feature type="domain" description="Glutamyl/glutaminyl-tRNA synthetase class Ib catalytic" evidence="8">
    <location>
        <begin position="44"/>
        <end position="318"/>
    </location>
</feature>
<dbReference type="InterPro" id="IPR000924">
    <property type="entry name" value="Glu/Gln-tRNA-synth"/>
</dbReference>
<dbReference type="GO" id="GO:0050561">
    <property type="term" value="F:glutamate-tRNA(Gln) ligase activity"/>
    <property type="evidence" value="ECO:0007669"/>
    <property type="project" value="UniProtKB-EC"/>
</dbReference>
<dbReference type="InterPro" id="IPR045462">
    <property type="entry name" value="aa-tRNA-synth_I_cd-bd"/>
</dbReference>
<evidence type="ECO:0000256" key="2">
    <source>
        <dbReference type="ARBA" id="ARBA00022598"/>
    </source>
</evidence>
<dbReference type="Gene3D" id="3.40.50.620">
    <property type="entry name" value="HUPs"/>
    <property type="match status" value="1"/>
</dbReference>
<dbReference type="PANTHER" id="PTHR43311:SF2">
    <property type="entry name" value="GLUTAMATE--TRNA LIGASE, MITOCHONDRIAL-RELATED"/>
    <property type="match status" value="1"/>
</dbReference>
<dbReference type="InterPro" id="IPR008925">
    <property type="entry name" value="aa_tRNA-synth_I_cd-bd_sf"/>
</dbReference>
<dbReference type="GO" id="GO:0005524">
    <property type="term" value="F:ATP binding"/>
    <property type="evidence" value="ECO:0007669"/>
    <property type="project" value="UniProtKB-KW"/>
</dbReference>
<comment type="similarity">
    <text evidence="1">Belongs to the class-I aminoacyl-tRNA synthetase family. Glutamate--tRNA ligase type 1 subfamily.</text>
</comment>
<dbReference type="GO" id="GO:0005739">
    <property type="term" value="C:mitochondrion"/>
    <property type="evidence" value="ECO:0007669"/>
    <property type="project" value="TreeGrafter"/>
</dbReference>
<keyword evidence="3" id="KW-0547">Nucleotide-binding</keyword>
<evidence type="ECO:0000259" key="9">
    <source>
        <dbReference type="Pfam" id="PF19269"/>
    </source>
</evidence>
<feature type="domain" description="Aminoacyl-tRNA synthetase class I anticodon-binding" evidence="9">
    <location>
        <begin position="422"/>
        <end position="484"/>
    </location>
</feature>
<protein>
    <submittedName>
        <fullName evidence="10">Glutamyl-tRNA(Gln) synthetase</fullName>
        <ecNumber evidence="10">6.1.1.24</ecNumber>
    </submittedName>
</protein>
<dbReference type="EC" id="6.1.1.24" evidence="10"/>
<evidence type="ECO:0000259" key="8">
    <source>
        <dbReference type="Pfam" id="PF00749"/>
    </source>
</evidence>
<dbReference type="Pfam" id="PF00749">
    <property type="entry name" value="tRNA-synt_1c"/>
    <property type="match status" value="1"/>
</dbReference>
<evidence type="ECO:0000256" key="3">
    <source>
        <dbReference type="ARBA" id="ARBA00022741"/>
    </source>
</evidence>
<keyword evidence="4" id="KW-0067">ATP-binding</keyword>
<dbReference type="AlphaFoldDB" id="A0A484HBS3"/>
<dbReference type="PANTHER" id="PTHR43311">
    <property type="entry name" value="GLUTAMATE--TRNA LIGASE"/>
    <property type="match status" value="1"/>
</dbReference>
<proteinExistence type="inferred from homology"/>
<sequence>MAARDATLSPTLIGTETIRERNEERYDDDDQSRRPAESKTAVSVTVRFAPSPTGLLHVGNARVALLNRLFADSLGGRFILRLDDTDAGRSKEEYVTAIKRDLSWLGIGWEHMVQQSERLTCYDAAMARLQAAGRVYPCYETAGELEEQRQFQRVQKQPPLYDRAALRLSMTDRMCLESKGCRPHWRFRLNPHDVQWEDLLRGSCFCRGMHLCDPVLLRADGSYLYMLTSVVDDIDLNVTHVVRGEDHITNTAIQVQIFRALHATAPCFAHLPLMRDMRGQSLSKRLGSLSLDSLRLQGIEPMALASLLATMGTTRQGSVQSTLGELAATFDLQDYGRRGTPRFDETELWHMNARLLQEAPFETVHNRLIALGLAEVTEGFWNAVRANLDRLETACIWWRICTESLVSKVVDAKFCALAADLLPPEPWDKATWSLWVSALKTTTGRTGSALFRPLRLTLTGQDSGPELRDLLPVMGRHRVLERLLQV</sequence>
<evidence type="ECO:0000256" key="7">
    <source>
        <dbReference type="SAM" id="MobiDB-lite"/>
    </source>
</evidence>
<dbReference type="GO" id="GO:0006424">
    <property type="term" value="P:glutamyl-tRNA aminoacylation"/>
    <property type="evidence" value="ECO:0007669"/>
    <property type="project" value="TreeGrafter"/>
</dbReference>
<dbReference type="GO" id="GO:0000049">
    <property type="term" value="F:tRNA binding"/>
    <property type="evidence" value="ECO:0007669"/>
    <property type="project" value="InterPro"/>
</dbReference>
<feature type="region of interest" description="Disordered" evidence="7">
    <location>
        <begin position="1"/>
        <end position="40"/>
    </location>
</feature>
<dbReference type="InterPro" id="IPR001412">
    <property type="entry name" value="aa-tRNA-synth_I_CS"/>
</dbReference>
<dbReference type="InterPro" id="IPR020751">
    <property type="entry name" value="aa-tRNA-synth_I_codon-bd_sub2"/>
</dbReference>
<accession>A0A484HBS3</accession>
<dbReference type="EMBL" id="LR026963">
    <property type="protein sequence ID" value="VBB69252.1"/>
    <property type="molecule type" value="Genomic_DNA"/>
</dbReference>